<accession>A0A5A7SG90</accession>
<dbReference type="AlphaFoldDB" id="A0A5A7SG90"/>
<dbReference type="PANTHER" id="PTHR33083">
    <property type="entry name" value="EXPRESSED PROTEIN"/>
    <property type="match status" value="1"/>
</dbReference>
<evidence type="ECO:0000256" key="1">
    <source>
        <dbReference type="ARBA" id="ARBA00034773"/>
    </source>
</evidence>
<name>A0A5A7SG90_CUCMM</name>
<evidence type="ECO:0000256" key="2">
    <source>
        <dbReference type="SAM" id="MobiDB-lite"/>
    </source>
</evidence>
<dbReference type="EMBL" id="SSTD01004586">
    <property type="protein sequence ID" value="TYK23108.1"/>
    <property type="molecule type" value="Genomic_DNA"/>
</dbReference>
<dbReference type="GO" id="GO:0016301">
    <property type="term" value="F:kinase activity"/>
    <property type="evidence" value="ECO:0007669"/>
    <property type="project" value="UniProtKB-KW"/>
</dbReference>
<dbReference type="InterPro" id="IPR007608">
    <property type="entry name" value="Senescence_reg_S40"/>
</dbReference>
<dbReference type="EMBL" id="SSTE01023405">
    <property type="protein sequence ID" value="KAA0025150.1"/>
    <property type="molecule type" value="Genomic_DNA"/>
</dbReference>
<gene>
    <name evidence="4" type="ORF">E5676_scaffold142G00970</name>
    <name evidence="3" type="ORF">E6C27_scaffold124G00560</name>
</gene>
<keyword evidence="3" id="KW-0808">Transferase</keyword>
<evidence type="ECO:0000313" key="5">
    <source>
        <dbReference type="Proteomes" id="UP000321393"/>
    </source>
</evidence>
<proteinExistence type="inferred from homology"/>
<evidence type="ECO:0000313" key="3">
    <source>
        <dbReference type="EMBL" id="KAA0025150.1"/>
    </source>
</evidence>
<evidence type="ECO:0000313" key="6">
    <source>
        <dbReference type="Proteomes" id="UP000321947"/>
    </source>
</evidence>
<comment type="similarity">
    <text evidence="1">Belongs to the senescence regulator S40 family.</text>
</comment>
<dbReference type="OrthoDB" id="1917735at2759"/>
<dbReference type="Pfam" id="PF04520">
    <property type="entry name" value="Senescence_reg"/>
    <property type="match status" value="1"/>
</dbReference>
<organism evidence="3 5">
    <name type="scientific">Cucumis melo var. makuwa</name>
    <name type="common">Oriental melon</name>
    <dbReference type="NCBI Taxonomy" id="1194695"/>
    <lineage>
        <taxon>Eukaryota</taxon>
        <taxon>Viridiplantae</taxon>
        <taxon>Streptophyta</taxon>
        <taxon>Embryophyta</taxon>
        <taxon>Tracheophyta</taxon>
        <taxon>Spermatophyta</taxon>
        <taxon>Magnoliopsida</taxon>
        <taxon>eudicotyledons</taxon>
        <taxon>Gunneridae</taxon>
        <taxon>Pentapetalae</taxon>
        <taxon>rosids</taxon>
        <taxon>fabids</taxon>
        <taxon>Cucurbitales</taxon>
        <taxon>Cucurbitaceae</taxon>
        <taxon>Benincaseae</taxon>
        <taxon>Cucumis</taxon>
    </lineage>
</organism>
<dbReference type="GO" id="GO:0010150">
    <property type="term" value="P:leaf senescence"/>
    <property type="evidence" value="ECO:0007669"/>
    <property type="project" value="UniProtKB-ARBA"/>
</dbReference>
<feature type="region of interest" description="Disordered" evidence="2">
    <location>
        <begin position="91"/>
        <end position="133"/>
    </location>
</feature>
<feature type="compositionally biased region" description="Acidic residues" evidence="2">
    <location>
        <begin position="116"/>
        <end position="125"/>
    </location>
</feature>
<feature type="compositionally biased region" description="Low complexity" evidence="2">
    <location>
        <begin position="36"/>
        <end position="50"/>
    </location>
</feature>
<feature type="region of interest" description="Disordered" evidence="2">
    <location>
        <begin position="33"/>
        <end position="75"/>
    </location>
</feature>
<dbReference type="Proteomes" id="UP000321947">
    <property type="component" value="Unassembled WGS sequence"/>
</dbReference>
<dbReference type="PANTHER" id="PTHR33083:SF82">
    <property type="entry name" value="SENESCENCE REGULATOR"/>
    <property type="match status" value="1"/>
</dbReference>
<dbReference type="STRING" id="1194695.A0A5A7SG90"/>
<evidence type="ECO:0000313" key="4">
    <source>
        <dbReference type="EMBL" id="TYK23108.1"/>
    </source>
</evidence>
<comment type="caution">
    <text evidence="3">The sequence shown here is derived from an EMBL/GenBank/DDBJ whole genome shotgun (WGS) entry which is preliminary data.</text>
</comment>
<keyword evidence="3" id="KW-0418">Kinase</keyword>
<dbReference type="Proteomes" id="UP000321393">
    <property type="component" value="Unassembled WGS sequence"/>
</dbReference>
<sequence>MDGARTALTTALWRSFRNGDFEEQDVWNVLNDDESTTTSTTTSYHSNFSTADSSFLPSASRMIPRPNGGVGGQIGLIPQWLKSERSKNPRNRIRKVCWDEEDDEDGVEGGGHSKEEEEEEEEEGEGIEKRVPPHELIAKRLARAQISSFSVFEGAGRTLKGRDLSKVRNAVLTKTGFLESI</sequence>
<reference evidence="5 6" key="1">
    <citation type="submission" date="2019-08" db="EMBL/GenBank/DDBJ databases">
        <title>Draft genome sequences of two oriental melons (Cucumis melo L. var makuwa).</title>
        <authorList>
            <person name="Kwon S.-Y."/>
        </authorList>
    </citation>
    <scope>NUCLEOTIDE SEQUENCE [LARGE SCALE GENOMIC DNA]</scope>
    <source>
        <strain evidence="6">cv. Chang Bougi</strain>
        <strain evidence="5">cv. SW 3</strain>
        <tissue evidence="3">Leaf</tissue>
    </source>
</reference>
<protein>
    <submittedName>
        <fullName evidence="3">Casein kinase II subunit beta-2</fullName>
    </submittedName>
</protein>